<feature type="compositionally biased region" description="Basic residues" evidence="1">
    <location>
        <begin position="82"/>
        <end position="95"/>
    </location>
</feature>
<feature type="region of interest" description="Disordered" evidence="1">
    <location>
        <begin position="1"/>
        <end position="103"/>
    </location>
</feature>
<dbReference type="KEGG" id="clus:A9F13_11g01826"/>
<evidence type="ECO:0000313" key="2">
    <source>
        <dbReference type="EMBL" id="OVF07834.1"/>
    </source>
</evidence>
<dbReference type="GO" id="GO:1990116">
    <property type="term" value="P:ribosome-associated ubiquitin-dependent protein catabolic process"/>
    <property type="evidence" value="ECO:0007669"/>
    <property type="project" value="TreeGrafter"/>
</dbReference>
<accession>A0AA91T139</accession>
<dbReference type="Proteomes" id="UP000195602">
    <property type="component" value="Unassembled WGS sequence"/>
</dbReference>
<dbReference type="EMBL" id="LYUB02000011">
    <property type="protein sequence ID" value="OVF07834.1"/>
    <property type="molecule type" value="Genomic_DNA"/>
</dbReference>
<dbReference type="PANTHER" id="PTHR22684:SF0">
    <property type="entry name" value="RIBOSOME QUALITY CONTROL COMPLEX SUBUNIT TCF25"/>
    <property type="match status" value="1"/>
</dbReference>
<comment type="caution">
    <text evidence="2">The sequence shown here is derived from an EMBL/GenBank/DDBJ whole genome shotgun (WGS) entry which is preliminary data.</text>
</comment>
<dbReference type="Pfam" id="PF04910">
    <property type="entry name" value="Tcf25"/>
    <property type="match status" value="1"/>
</dbReference>
<evidence type="ECO:0000313" key="3">
    <source>
        <dbReference type="Proteomes" id="UP000195602"/>
    </source>
</evidence>
<dbReference type="PANTHER" id="PTHR22684">
    <property type="entry name" value="NULP1-RELATED"/>
    <property type="match status" value="1"/>
</dbReference>
<organism evidence="2 3">
    <name type="scientific">Clavispora lusitaniae</name>
    <name type="common">Candida lusitaniae</name>
    <dbReference type="NCBI Taxonomy" id="36911"/>
    <lineage>
        <taxon>Eukaryota</taxon>
        <taxon>Fungi</taxon>
        <taxon>Dikarya</taxon>
        <taxon>Ascomycota</taxon>
        <taxon>Saccharomycotina</taxon>
        <taxon>Pichiomycetes</taxon>
        <taxon>Metschnikowiaceae</taxon>
        <taxon>Clavispora</taxon>
    </lineage>
</organism>
<dbReference type="InterPro" id="IPR006994">
    <property type="entry name" value="TCF25/Rqc1"/>
</dbReference>
<name>A0AA91T139_CLALS</name>
<dbReference type="AlphaFoldDB" id="A0AA91T139"/>
<dbReference type="GO" id="GO:1990112">
    <property type="term" value="C:RQC complex"/>
    <property type="evidence" value="ECO:0007669"/>
    <property type="project" value="TreeGrafter"/>
</dbReference>
<reference evidence="2 3" key="1">
    <citation type="submission" date="2017-04" db="EMBL/GenBank/DDBJ databases">
        <title>Draft genome of the yeast Clavispora lusitaniae type strain CBS 6936.</title>
        <authorList>
            <person name="Durrens P."/>
            <person name="Klopp C."/>
            <person name="Biteau N."/>
            <person name="Fitton-Ouhabi V."/>
            <person name="Dementhon K."/>
            <person name="Accoceberry I."/>
            <person name="Sherman D.J."/>
            <person name="Noel T."/>
        </authorList>
    </citation>
    <scope>NUCLEOTIDE SEQUENCE [LARGE SCALE GENOMIC DNA]</scope>
    <source>
        <strain evidence="2 3">CBS 6936</strain>
    </source>
</reference>
<dbReference type="GO" id="GO:0072344">
    <property type="term" value="P:rescue of stalled ribosome"/>
    <property type="evidence" value="ECO:0007669"/>
    <property type="project" value="TreeGrafter"/>
</dbReference>
<proteinExistence type="predicted"/>
<sequence length="689" mass="78445">MSTRALRKLERLQDSGSSQTSDFETESEREPSSSKKANVFALLGGESGSEDETEEKESGNVVAQEDDQYVNDGKREEEISKVKSKKSKKSKKNKKRAVEDEDEELNKYLEEVRKRDLEQLKSSSSVASTVIESETIYDDADTPVLYSDSNYLYFTTSRLKKSLPLLSLSSAKDLDPDTELQNLFGNLSIETIEDANSTTSLATSPEVLAQFKKLARLTRGWGGKDHKSVPGTKRKLLLTRIKDDWIPVAQKPLSMTELSEREVVDTMYYKEENEEFDALTQKVAHEKNIGVRYFKFNKINSVTERMANSKFYASVVMTPDPESLMQLLQQHPYHVETLLQVAMVMLRQGNNKATSFALVEKCLFVFDRSFDKTFHEMLCEGRTGLLRLPYESFMNRQFYLCLFRMISALGERNTFYTALNYCKFMLSLSPAEDPLGVRFFIDHYAILSEEYQYLIDLVDSPLTSTYSQWFTPGLAFSKVLALLYLGQTDKARAALKDAFSAHNYCSLQLLAVVGLATKPPVKVSEVHKDDSIILASETYLVRASILWKEQNHRQFLHDELMKLFKTQSEGSKSSWLGKWFNTKESTDIPINLIRFAILSGENKVLAKIPEKIFSRSDILEYDVIPPRDEAANYDVFTGVQESGKVTDSLFDYLDHNIISAIVQNRSAAEFEDFITDADNMPHDDDVPNE</sequence>
<evidence type="ECO:0000256" key="1">
    <source>
        <dbReference type="SAM" id="MobiDB-lite"/>
    </source>
</evidence>
<gene>
    <name evidence="2" type="ORF">A9F13_11g01826</name>
</gene>
<protein>
    <submittedName>
        <fullName evidence="2">Ribosome quality control complex subunit</fullName>
    </submittedName>
</protein>
<feature type="compositionally biased region" description="Basic and acidic residues" evidence="1">
    <location>
        <begin position="72"/>
        <end position="81"/>
    </location>
</feature>